<dbReference type="Pfam" id="PF00551">
    <property type="entry name" value="Formyl_trans_N"/>
    <property type="match status" value="1"/>
</dbReference>
<evidence type="ECO:0000313" key="2">
    <source>
        <dbReference type="EMBL" id="SHN16206.1"/>
    </source>
</evidence>
<dbReference type="InterPro" id="IPR002376">
    <property type="entry name" value="Formyl_transf_N"/>
</dbReference>
<dbReference type="GO" id="GO:0004479">
    <property type="term" value="F:methionyl-tRNA formyltransferase activity"/>
    <property type="evidence" value="ECO:0007669"/>
    <property type="project" value="TreeGrafter"/>
</dbReference>
<dbReference type="PANTHER" id="PTHR11138:SF5">
    <property type="entry name" value="METHIONYL-TRNA FORMYLTRANSFERASE, MITOCHONDRIAL"/>
    <property type="match status" value="1"/>
</dbReference>
<dbReference type="RefSeq" id="WP_072785439.1">
    <property type="nucleotide sequence ID" value="NZ_FRCX01000005.1"/>
</dbReference>
<organism evidence="2 3">
    <name type="scientific">Duganella sacchari</name>
    <dbReference type="NCBI Taxonomy" id="551987"/>
    <lineage>
        <taxon>Bacteria</taxon>
        <taxon>Pseudomonadati</taxon>
        <taxon>Pseudomonadota</taxon>
        <taxon>Betaproteobacteria</taxon>
        <taxon>Burkholderiales</taxon>
        <taxon>Oxalobacteraceae</taxon>
        <taxon>Telluria group</taxon>
        <taxon>Duganella</taxon>
    </lineage>
</organism>
<dbReference type="PANTHER" id="PTHR11138">
    <property type="entry name" value="METHIONYL-TRNA FORMYLTRANSFERASE"/>
    <property type="match status" value="1"/>
</dbReference>
<dbReference type="AlphaFoldDB" id="A0A1M7PHD6"/>
<dbReference type="OrthoDB" id="8772453at2"/>
<proteinExistence type="predicted"/>
<name>A0A1M7PHD6_9BURK</name>
<accession>A0A1M7PHD6</accession>
<evidence type="ECO:0000259" key="1">
    <source>
        <dbReference type="Pfam" id="PF00551"/>
    </source>
</evidence>
<dbReference type="SUPFAM" id="SSF53328">
    <property type="entry name" value="Formyltransferase"/>
    <property type="match status" value="1"/>
</dbReference>
<gene>
    <name evidence="2" type="ORF">SAMN05192549_10556</name>
</gene>
<feature type="domain" description="Formyl transferase N-terminal" evidence="1">
    <location>
        <begin position="9"/>
        <end position="195"/>
    </location>
</feature>
<dbReference type="Gene3D" id="3.40.50.12230">
    <property type="match status" value="1"/>
</dbReference>
<dbReference type="GO" id="GO:0005829">
    <property type="term" value="C:cytosol"/>
    <property type="evidence" value="ECO:0007669"/>
    <property type="project" value="TreeGrafter"/>
</dbReference>
<dbReference type="InterPro" id="IPR036477">
    <property type="entry name" value="Formyl_transf_N_sf"/>
</dbReference>
<dbReference type="EMBL" id="FRCX01000005">
    <property type="protein sequence ID" value="SHN16206.1"/>
    <property type="molecule type" value="Genomic_DNA"/>
</dbReference>
<sequence>MAPVSALTRIAVFGSFHRGFQVLGELLSGPLSQRVQVVGVATDDVSADFISRGRRVWSYPHTASEALMVERLAQSRGLSVYKGRVKSEAFYQLYEQQWRPDICIAATFGQRIDARLFALPRMGFFNLHPCIDDGWPSRYAGPNPFQALMDNGADHVVIALHEVDDGFDTGRLVALSDKVYIPPGASVVDLHKLTSPLAAKFFARELGKMLP</sequence>
<dbReference type="Proteomes" id="UP000184339">
    <property type="component" value="Unassembled WGS sequence"/>
</dbReference>
<keyword evidence="2" id="KW-0808">Transferase</keyword>
<evidence type="ECO:0000313" key="3">
    <source>
        <dbReference type="Proteomes" id="UP000184339"/>
    </source>
</evidence>
<protein>
    <submittedName>
        <fullName evidence="2">Formyl transferase</fullName>
    </submittedName>
</protein>
<dbReference type="STRING" id="551987.SAMN05192549_10556"/>
<keyword evidence="3" id="KW-1185">Reference proteome</keyword>
<reference evidence="3" key="1">
    <citation type="submission" date="2016-11" db="EMBL/GenBank/DDBJ databases">
        <authorList>
            <person name="Varghese N."/>
            <person name="Submissions S."/>
        </authorList>
    </citation>
    <scope>NUCLEOTIDE SEQUENCE [LARGE SCALE GENOMIC DNA]</scope>
    <source>
        <strain evidence="3">Sac-22</strain>
    </source>
</reference>